<evidence type="ECO:0000313" key="1">
    <source>
        <dbReference type="EMBL" id="KZV90963.1"/>
    </source>
</evidence>
<reference evidence="1 2" key="1">
    <citation type="journal article" date="2016" name="Mol. Biol. Evol.">
        <title>Comparative Genomics of Early-Diverging Mushroom-Forming Fungi Provides Insights into the Origins of Lignocellulose Decay Capabilities.</title>
        <authorList>
            <person name="Nagy L.G."/>
            <person name="Riley R."/>
            <person name="Tritt A."/>
            <person name="Adam C."/>
            <person name="Daum C."/>
            <person name="Floudas D."/>
            <person name="Sun H."/>
            <person name="Yadav J.S."/>
            <person name="Pangilinan J."/>
            <person name="Larsson K.H."/>
            <person name="Matsuura K."/>
            <person name="Barry K."/>
            <person name="Labutti K."/>
            <person name="Kuo R."/>
            <person name="Ohm R.A."/>
            <person name="Bhattacharya S.S."/>
            <person name="Shirouzu T."/>
            <person name="Yoshinaga Y."/>
            <person name="Martin F.M."/>
            <person name="Grigoriev I.V."/>
            <person name="Hibbett D.S."/>
        </authorList>
    </citation>
    <scope>NUCLEOTIDE SEQUENCE [LARGE SCALE GENOMIC DNA]</scope>
    <source>
        <strain evidence="1 2">HHB12029</strain>
    </source>
</reference>
<dbReference type="InterPro" id="IPR032675">
    <property type="entry name" value="LRR_dom_sf"/>
</dbReference>
<dbReference type="Proteomes" id="UP000077266">
    <property type="component" value="Unassembled WGS sequence"/>
</dbReference>
<gene>
    <name evidence="1" type="ORF">EXIGLDRAFT_837439</name>
</gene>
<organism evidence="1 2">
    <name type="scientific">Exidia glandulosa HHB12029</name>
    <dbReference type="NCBI Taxonomy" id="1314781"/>
    <lineage>
        <taxon>Eukaryota</taxon>
        <taxon>Fungi</taxon>
        <taxon>Dikarya</taxon>
        <taxon>Basidiomycota</taxon>
        <taxon>Agaricomycotina</taxon>
        <taxon>Agaricomycetes</taxon>
        <taxon>Auriculariales</taxon>
        <taxon>Exidiaceae</taxon>
        <taxon>Exidia</taxon>
    </lineage>
</organism>
<dbReference type="PANTHER" id="PTHR38926">
    <property type="entry name" value="F-BOX DOMAIN CONTAINING PROTEIN, EXPRESSED"/>
    <property type="match status" value="1"/>
</dbReference>
<name>A0A165GST6_EXIGL</name>
<dbReference type="EMBL" id="KV426037">
    <property type="protein sequence ID" value="KZV90963.1"/>
    <property type="molecule type" value="Genomic_DNA"/>
</dbReference>
<sequence>MSRGRQTFCLKPELFGDAAFLTYFMIPSTISQLQAELSPILTHLDISRIPSDDDLDTSVTARVVLSKRPYRGAALFATSLPDILLSVFDEVSAFETCDRTTTLAHSSLVCRQWHNLSQPLLWRCPSPLYTLASQGQFSSSASSPRRLGRHTRRLTLTWFPLLMHGQLLRFIATQCPNVSTLTLMRAAVTDLDTVAFEDFDILGDAHFLPLFSRLEHLHVEQCDGASLVESWLVPPVSSLTTHANPGLPTLKSLSLSGIPHLELGMRAPNLRALQISSCTRLPSARIAALARACQQLRELRLQWQVSDEDVCAFIRSCPLLEVLDIVQVRQTAQLPSSGTLWISLAAQTLPGLRGLRTSTPVGARDIQVLARAAVPLETIAFNRLETRCEADLSALVAAHRHTLRHVTFINWDAVTVRGVPAGDALLRALTSCRRLECLEVDFLVTVGEMELVAGVVHEDSVLALFENCHKLMRTPELVAVAKMTLNCEAMCMPRIERMDIWEEVLRGGNSIMSW</sequence>
<dbReference type="OrthoDB" id="5089581at2759"/>
<dbReference type="Gene3D" id="3.80.10.10">
    <property type="entry name" value="Ribonuclease Inhibitor"/>
    <property type="match status" value="1"/>
</dbReference>
<protein>
    <submittedName>
        <fullName evidence="1">Uncharacterized protein</fullName>
    </submittedName>
</protein>
<proteinExistence type="predicted"/>
<dbReference type="SUPFAM" id="SSF52047">
    <property type="entry name" value="RNI-like"/>
    <property type="match status" value="1"/>
</dbReference>
<keyword evidence="2" id="KW-1185">Reference proteome</keyword>
<dbReference type="AlphaFoldDB" id="A0A165GST6"/>
<dbReference type="PANTHER" id="PTHR38926:SF72">
    <property type="entry name" value="IM:7136021-RELATED"/>
    <property type="match status" value="1"/>
</dbReference>
<dbReference type="InParanoid" id="A0A165GST6"/>
<accession>A0A165GST6</accession>
<evidence type="ECO:0000313" key="2">
    <source>
        <dbReference type="Proteomes" id="UP000077266"/>
    </source>
</evidence>